<dbReference type="SUPFAM" id="SSF55073">
    <property type="entry name" value="Nucleotide cyclase"/>
    <property type="match status" value="1"/>
</dbReference>
<feature type="domain" description="GGDEF" evidence="5">
    <location>
        <begin position="300"/>
        <end position="448"/>
    </location>
</feature>
<feature type="transmembrane region" description="Helical" evidence="4">
    <location>
        <begin position="215"/>
        <end position="233"/>
    </location>
</feature>
<feature type="transmembrane region" description="Helical" evidence="4">
    <location>
        <begin position="105"/>
        <end position="123"/>
    </location>
</feature>
<dbReference type="InterPro" id="IPR029787">
    <property type="entry name" value="Nucleotide_cyclase"/>
</dbReference>
<dbReference type="GO" id="GO:0043709">
    <property type="term" value="P:cell adhesion involved in single-species biofilm formation"/>
    <property type="evidence" value="ECO:0007669"/>
    <property type="project" value="TreeGrafter"/>
</dbReference>
<proteinExistence type="predicted"/>
<feature type="region of interest" description="Disordered" evidence="3">
    <location>
        <begin position="19"/>
        <end position="40"/>
    </location>
</feature>
<dbReference type="PANTHER" id="PTHR45138:SF9">
    <property type="entry name" value="DIGUANYLATE CYCLASE DGCM-RELATED"/>
    <property type="match status" value="1"/>
</dbReference>
<dbReference type="InterPro" id="IPR000160">
    <property type="entry name" value="GGDEF_dom"/>
</dbReference>
<dbReference type="GO" id="GO:0052621">
    <property type="term" value="F:diguanylate cyclase activity"/>
    <property type="evidence" value="ECO:0007669"/>
    <property type="project" value="UniProtKB-EC"/>
</dbReference>
<comment type="catalytic activity">
    <reaction evidence="2">
        <text>2 GTP = 3',3'-c-di-GMP + 2 diphosphate</text>
        <dbReference type="Rhea" id="RHEA:24898"/>
        <dbReference type="ChEBI" id="CHEBI:33019"/>
        <dbReference type="ChEBI" id="CHEBI:37565"/>
        <dbReference type="ChEBI" id="CHEBI:58805"/>
        <dbReference type="EC" id="2.7.7.65"/>
    </reaction>
</comment>
<feature type="transmembrane region" description="Helical" evidence="4">
    <location>
        <begin position="77"/>
        <end position="99"/>
    </location>
</feature>
<evidence type="ECO:0000256" key="2">
    <source>
        <dbReference type="ARBA" id="ARBA00034247"/>
    </source>
</evidence>
<evidence type="ECO:0000256" key="1">
    <source>
        <dbReference type="ARBA" id="ARBA00012528"/>
    </source>
</evidence>
<organism evidence="6 7">
    <name type="scientific">Erythrobacter insulae</name>
    <dbReference type="NCBI Taxonomy" id="2584124"/>
    <lineage>
        <taxon>Bacteria</taxon>
        <taxon>Pseudomonadati</taxon>
        <taxon>Pseudomonadota</taxon>
        <taxon>Alphaproteobacteria</taxon>
        <taxon>Sphingomonadales</taxon>
        <taxon>Erythrobacteraceae</taxon>
        <taxon>Erythrobacter/Porphyrobacter group</taxon>
        <taxon>Erythrobacter</taxon>
    </lineage>
</organism>
<feature type="transmembrane region" description="Helical" evidence="4">
    <location>
        <begin position="130"/>
        <end position="151"/>
    </location>
</feature>
<dbReference type="SMART" id="SM00267">
    <property type="entry name" value="GGDEF"/>
    <property type="match status" value="1"/>
</dbReference>
<keyword evidence="4" id="KW-1133">Transmembrane helix</keyword>
<dbReference type="AlphaFoldDB" id="A0A547PAG5"/>
<reference evidence="6 7" key="1">
    <citation type="submission" date="2019-06" db="EMBL/GenBank/DDBJ databases">
        <title>Erythrobacter insulae sp. nov., isolated from a tidal flat.</title>
        <authorList>
            <person name="Yoon J.-H."/>
        </authorList>
    </citation>
    <scope>NUCLEOTIDE SEQUENCE [LARGE SCALE GENOMIC DNA]</scope>
    <source>
        <strain evidence="6 7">JBTF-M21</strain>
    </source>
</reference>
<evidence type="ECO:0000313" key="7">
    <source>
        <dbReference type="Proteomes" id="UP000316343"/>
    </source>
</evidence>
<evidence type="ECO:0000259" key="5">
    <source>
        <dbReference type="PROSITE" id="PS50887"/>
    </source>
</evidence>
<gene>
    <name evidence="6" type="ORF">FGU71_04225</name>
</gene>
<evidence type="ECO:0000313" key="6">
    <source>
        <dbReference type="EMBL" id="TRD11135.1"/>
    </source>
</evidence>
<evidence type="ECO:0000256" key="3">
    <source>
        <dbReference type="SAM" id="MobiDB-lite"/>
    </source>
</evidence>
<dbReference type="Gene3D" id="3.30.70.270">
    <property type="match status" value="1"/>
</dbReference>
<dbReference type="Proteomes" id="UP000316343">
    <property type="component" value="Unassembled WGS sequence"/>
</dbReference>
<dbReference type="PANTHER" id="PTHR45138">
    <property type="entry name" value="REGULATORY COMPONENTS OF SENSORY TRANSDUCTION SYSTEM"/>
    <property type="match status" value="1"/>
</dbReference>
<accession>A0A547PAG5</accession>
<dbReference type="CDD" id="cd01949">
    <property type="entry name" value="GGDEF"/>
    <property type="match status" value="1"/>
</dbReference>
<dbReference type="FunFam" id="3.30.70.270:FF:000001">
    <property type="entry name" value="Diguanylate cyclase domain protein"/>
    <property type="match status" value="1"/>
</dbReference>
<feature type="transmembrane region" description="Helical" evidence="4">
    <location>
        <begin position="183"/>
        <end position="203"/>
    </location>
</feature>
<comment type="caution">
    <text evidence="6">The sequence shown here is derived from an EMBL/GenBank/DDBJ whole genome shotgun (WGS) entry which is preliminary data.</text>
</comment>
<protein>
    <recommendedName>
        <fullName evidence="1">diguanylate cyclase</fullName>
        <ecNumber evidence="1">2.7.7.65</ecNumber>
    </recommendedName>
</protein>
<feature type="transmembrane region" description="Helical" evidence="4">
    <location>
        <begin position="157"/>
        <end position="176"/>
    </location>
</feature>
<dbReference type="GO" id="GO:1902201">
    <property type="term" value="P:negative regulation of bacterial-type flagellum-dependent cell motility"/>
    <property type="evidence" value="ECO:0007669"/>
    <property type="project" value="TreeGrafter"/>
</dbReference>
<keyword evidence="4" id="KW-0812">Transmembrane</keyword>
<dbReference type="EC" id="2.7.7.65" evidence="1"/>
<dbReference type="NCBIfam" id="TIGR00254">
    <property type="entry name" value="GGDEF"/>
    <property type="match status" value="1"/>
</dbReference>
<dbReference type="InterPro" id="IPR043128">
    <property type="entry name" value="Rev_trsase/Diguanyl_cyclase"/>
</dbReference>
<dbReference type="OrthoDB" id="9812260at2"/>
<evidence type="ECO:0000256" key="4">
    <source>
        <dbReference type="SAM" id="Phobius"/>
    </source>
</evidence>
<keyword evidence="4" id="KW-0472">Membrane</keyword>
<dbReference type="PROSITE" id="PS50887">
    <property type="entry name" value="GGDEF"/>
    <property type="match status" value="1"/>
</dbReference>
<dbReference type="EMBL" id="VHJK01000001">
    <property type="protein sequence ID" value="TRD11135.1"/>
    <property type="molecule type" value="Genomic_DNA"/>
</dbReference>
<dbReference type="InterPro" id="IPR050469">
    <property type="entry name" value="Diguanylate_Cyclase"/>
</dbReference>
<dbReference type="Pfam" id="PF00990">
    <property type="entry name" value="GGDEF"/>
    <property type="match status" value="1"/>
</dbReference>
<dbReference type="GO" id="GO:0005886">
    <property type="term" value="C:plasma membrane"/>
    <property type="evidence" value="ECO:0007669"/>
    <property type="project" value="TreeGrafter"/>
</dbReference>
<name>A0A547PAG5_9SPHN</name>
<dbReference type="RefSeq" id="WP_142787399.1">
    <property type="nucleotide sequence ID" value="NZ_VHJK01000001.1"/>
</dbReference>
<sequence>MGIEGSIVPAENWAGYTAAADRGSDHPSERLGVPEGIDTPEIDQIGQSGTPLRAWPDTIRTLYLKEMTARLYREQHFLAVLGFLTCLATIALDMLTNPAMVKEGAMLRVLGIGPILLTGFIAAERGKTWLVAACLAAGPSAFAGVIVHLTSHLQPQYAASYLTATTLVVGMANIVMPLSMRGLILFDIAFIGTVVLVLAAGPAGSAEALAMRADYIALLCVVAAATLPLAARFEQLRQKNFLLNLRSRITAHQLRGANRKLRDLSERDPLTGALNRRGFARMFNQQILGAMDEDAPQDQGRIAIIMVDIDHFKHFNDTYGHGAGDTCLTMVAQTLHAILSEIGGVVARHGGEEFVAAMREHHCGHVDALAEEIRLAVASLMIPVDVKGSAKGSSLVTVSIGVGAANALSGARSPRHREAMREALIQMADSALYSAKNAGRNRTQILHHPGPEIRAESA</sequence>
<keyword evidence="7" id="KW-1185">Reference proteome</keyword>